<comment type="catalytic activity">
    <reaction evidence="8">
        <text>Couples ATP hydrolysis with the unwinding of duplex DNA by translocating in the 3'-5' direction.</text>
        <dbReference type="EC" id="5.6.2.4"/>
    </reaction>
</comment>
<evidence type="ECO:0000259" key="14">
    <source>
        <dbReference type="PROSITE" id="PS51217"/>
    </source>
</evidence>
<evidence type="ECO:0000256" key="11">
    <source>
        <dbReference type="ARBA" id="ARBA00048988"/>
    </source>
</evidence>
<proteinExistence type="inferred from homology"/>
<dbReference type="InterPro" id="IPR013986">
    <property type="entry name" value="DExx_box_DNA_helicase_dom_sf"/>
</dbReference>
<organism evidence="15 16">
    <name type="scientific">Hydrogenobacter thermophilus (strain DSM 6534 / IAM 12695 / TK-6)</name>
    <dbReference type="NCBI Taxonomy" id="608538"/>
    <lineage>
        <taxon>Bacteria</taxon>
        <taxon>Pseudomonadati</taxon>
        <taxon>Aquificota</taxon>
        <taxon>Aquificia</taxon>
        <taxon>Aquificales</taxon>
        <taxon>Aquificaceae</taxon>
        <taxon>Hydrogenobacter</taxon>
    </lineage>
</organism>
<keyword evidence="16" id="KW-1185">Reference proteome</keyword>
<evidence type="ECO:0000256" key="3">
    <source>
        <dbReference type="ARBA" id="ARBA00022801"/>
    </source>
</evidence>
<dbReference type="GO" id="GO:0033202">
    <property type="term" value="C:DNA helicase complex"/>
    <property type="evidence" value="ECO:0007669"/>
    <property type="project" value="TreeGrafter"/>
</dbReference>
<evidence type="ECO:0000256" key="5">
    <source>
        <dbReference type="ARBA" id="ARBA00022840"/>
    </source>
</evidence>
<sequence length="657" mass="77129">MLNPSQERAVKHFGKPLLIVAGAGSGKTKTLTYKLEHLVVKRGLRQDRILILTFTNKAAREIRERIVKLTNKEVPWAGTFHSIALKILRQEGYKMGIDPSFSIIDEDDRKKILKEVLRRMNLSKDMLEVANNYITSRRESLREPEDSTLEEVYRQYSSVLKSRNFLDFSELLFKTYQLLKNYSDGWRDFFEFVMVDEFQDTNIIQYEMVKLLAKENICVVGDPNQCIYEWRYARPDNMLKFVEDFKPDIIKLEYNYRSKAHIIAVANAVLSASKAQWKSLTPVLKPVRDGEEKPVVRRFSDPLEESLWIAREIKRLLSRYKPQDIAILVRALYLTDIFERTFFNARIPYKIVGSVKFFERAEIKDVLAFLKLMVNPSDELSFKRCLENVQIGERTFAIIKRFHQGDWIASSILAIKHMSEEKSKRLYHLIRNLIKLKQSIDEYPTALWEILEHVGYLNYMQVKYQKDYKEREENIKELFRFLEEKKKEGASVLEVLEEVMLISQEEETAQAVNIMTIHASKGLEFPVVFLPRLEEGILPHEKSKEDIQELEEERRLFYVAITRAKDMLYMTYTRDKNSKPSRFLSDIPKEHLDLSSFKVKKTTYSLELKRNNLKVGDMVIHRVFGKGKVIALEEERATVDFGDKVKTIHTDFLEPIG</sequence>
<dbReference type="PANTHER" id="PTHR11070:SF2">
    <property type="entry name" value="ATP-DEPENDENT DNA HELICASE SRS2"/>
    <property type="match status" value="1"/>
</dbReference>
<accession>D3DGK5</accession>
<feature type="domain" description="UvrD-like helicase ATP-binding" evidence="13">
    <location>
        <begin position="1"/>
        <end position="259"/>
    </location>
</feature>
<feature type="binding site" evidence="12">
    <location>
        <begin position="21"/>
        <end position="28"/>
    </location>
    <ligand>
        <name>ATP</name>
        <dbReference type="ChEBI" id="CHEBI:30616"/>
    </ligand>
</feature>
<keyword evidence="7" id="KW-0413">Isomerase</keyword>
<dbReference type="GO" id="GO:0016887">
    <property type="term" value="F:ATP hydrolysis activity"/>
    <property type="evidence" value="ECO:0007669"/>
    <property type="project" value="RHEA"/>
</dbReference>
<dbReference type="EMBL" id="AP011112">
    <property type="protein sequence ID" value="BAI68957.1"/>
    <property type="molecule type" value="Genomic_DNA"/>
</dbReference>
<evidence type="ECO:0000259" key="13">
    <source>
        <dbReference type="PROSITE" id="PS51198"/>
    </source>
</evidence>
<dbReference type="InterPro" id="IPR014016">
    <property type="entry name" value="UvrD-like_ATP-bd"/>
</dbReference>
<dbReference type="STRING" id="608538.HTH_0493"/>
<comment type="catalytic activity">
    <reaction evidence="11">
        <text>ATP + H2O = ADP + phosphate + H(+)</text>
        <dbReference type="Rhea" id="RHEA:13065"/>
        <dbReference type="ChEBI" id="CHEBI:15377"/>
        <dbReference type="ChEBI" id="CHEBI:15378"/>
        <dbReference type="ChEBI" id="CHEBI:30616"/>
        <dbReference type="ChEBI" id="CHEBI:43474"/>
        <dbReference type="ChEBI" id="CHEBI:456216"/>
        <dbReference type="EC" id="5.6.2.4"/>
    </reaction>
</comment>
<evidence type="ECO:0000313" key="16">
    <source>
        <dbReference type="Proteomes" id="UP000002574"/>
    </source>
</evidence>
<dbReference type="PROSITE" id="PS51198">
    <property type="entry name" value="UVRD_HELICASE_ATP_BIND"/>
    <property type="match status" value="1"/>
</dbReference>
<dbReference type="KEGG" id="hte:Hydth_0491"/>
<evidence type="ECO:0000256" key="6">
    <source>
        <dbReference type="ARBA" id="ARBA00023125"/>
    </source>
</evidence>
<dbReference type="GO" id="GO:0000725">
    <property type="term" value="P:recombinational repair"/>
    <property type="evidence" value="ECO:0007669"/>
    <property type="project" value="TreeGrafter"/>
</dbReference>
<keyword evidence="6" id="KW-0238">DNA-binding</keyword>
<reference evidence="15 16" key="1">
    <citation type="journal article" date="2010" name="J. Bacteriol.">
        <title>Complete genome sequence of the thermophilic, obligately chemolithoautotrophic hydrogen-oxidizing bacterium Hydrogenobacter thermophilus TK-6.</title>
        <authorList>
            <person name="Arai H."/>
            <person name="Kanbe H."/>
            <person name="Ishii M."/>
            <person name="Igarashi Y."/>
        </authorList>
    </citation>
    <scope>NUCLEOTIDE SEQUENCE [LARGE SCALE GENOMIC DNA]</scope>
    <source>
        <strain evidence="16">DSM 6534 / IAM 12695 / TK-6 [Tokyo]</strain>
    </source>
</reference>
<comment type="similarity">
    <text evidence="1">Belongs to the helicase family. UvrD subfamily.</text>
</comment>
<evidence type="ECO:0000256" key="2">
    <source>
        <dbReference type="ARBA" id="ARBA00022741"/>
    </source>
</evidence>
<dbReference type="CDD" id="cd18807">
    <property type="entry name" value="SF1_C_UvrD"/>
    <property type="match status" value="1"/>
</dbReference>
<name>D3DGK5_HYDTT</name>
<dbReference type="Pfam" id="PF13361">
    <property type="entry name" value="UvrD_C"/>
    <property type="match status" value="1"/>
</dbReference>
<dbReference type="RefSeq" id="WP_012963140.1">
    <property type="nucleotide sequence ID" value="NC_013799.1"/>
</dbReference>
<dbReference type="GO" id="GO:0003677">
    <property type="term" value="F:DNA binding"/>
    <property type="evidence" value="ECO:0007669"/>
    <property type="project" value="UniProtKB-KW"/>
</dbReference>
<dbReference type="EC" id="5.6.2.4" evidence="9"/>
<dbReference type="Gene3D" id="1.10.10.160">
    <property type="match status" value="1"/>
</dbReference>
<gene>
    <name evidence="15" type="primary">rep</name>
    <name evidence="15" type="ordered locus">HTH_0493</name>
</gene>
<dbReference type="GO" id="GO:0005829">
    <property type="term" value="C:cytosol"/>
    <property type="evidence" value="ECO:0007669"/>
    <property type="project" value="TreeGrafter"/>
</dbReference>
<dbReference type="Gene3D" id="3.40.50.300">
    <property type="entry name" value="P-loop containing nucleotide triphosphate hydrolases"/>
    <property type="match status" value="2"/>
</dbReference>
<evidence type="ECO:0000256" key="1">
    <source>
        <dbReference type="ARBA" id="ARBA00009922"/>
    </source>
</evidence>
<evidence type="ECO:0000256" key="12">
    <source>
        <dbReference type="PROSITE-ProRule" id="PRU00560"/>
    </source>
</evidence>
<dbReference type="GO" id="GO:0043138">
    <property type="term" value="F:3'-5' DNA helicase activity"/>
    <property type="evidence" value="ECO:0007669"/>
    <property type="project" value="UniProtKB-EC"/>
</dbReference>
<evidence type="ECO:0000256" key="7">
    <source>
        <dbReference type="ARBA" id="ARBA00023235"/>
    </source>
</evidence>
<dbReference type="PROSITE" id="PS51217">
    <property type="entry name" value="UVRD_HELICASE_CTER"/>
    <property type="match status" value="1"/>
</dbReference>
<dbReference type="InterPro" id="IPR027417">
    <property type="entry name" value="P-loop_NTPase"/>
</dbReference>
<dbReference type="PATRIC" id="fig|608538.5.peg.496"/>
<keyword evidence="2 12" id="KW-0547">Nucleotide-binding</keyword>
<evidence type="ECO:0000256" key="4">
    <source>
        <dbReference type="ARBA" id="ARBA00022806"/>
    </source>
</evidence>
<protein>
    <recommendedName>
        <fullName evidence="9">DNA 3'-5' helicase</fullName>
        <ecNumber evidence="9">5.6.2.4</ecNumber>
    </recommendedName>
    <alternativeName>
        <fullName evidence="10">DNA 3'-5' helicase II</fullName>
    </alternativeName>
</protein>
<dbReference type="Proteomes" id="UP000002574">
    <property type="component" value="Chromosome"/>
</dbReference>
<evidence type="ECO:0000256" key="9">
    <source>
        <dbReference type="ARBA" id="ARBA00034808"/>
    </source>
</evidence>
<keyword evidence="5 12" id="KW-0067">ATP-binding</keyword>
<evidence type="ECO:0000256" key="10">
    <source>
        <dbReference type="ARBA" id="ARBA00034923"/>
    </source>
</evidence>
<dbReference type="KEGG" id="hth:HTH_0493"/>
<dbReference type="GO" id="GO:0005524">
    <property type="term" value="F:ATP binding"/>
    <property type="evidence" value="ECO:0007669"/>
    <property type="project" value="UniProtKB-UniRule"/>
</dbReference>
<keyword evidence="3 12" id="KW-0378">Hydrolase</keyword>
<dbReference type="OrthoDB" id="9810135at2"/>
<dbReference type="InterPro" id="IPR000212">
    <property type="entry name" value="DNA_helicase_UvrD/REP"/>
</dbReference>
<dbReference type="SUPFAM" id="SSF52540">
    <property type="entry name" value="P-loop containing nucleoside triphosphate hydrolases"/>
    <property type="match status" value="1"/>
</dbReference>
<dbReference type="Pfam" id="PF00580">
    <property type="entry name" value="UvrD-helicase"/>
    <property type="match status" value="1"/>
</dbReference>
<evidence type="ECO:0000313" key="15">
    <source>
        <dbReference type="EMBL" id="BAI68957.1"/>
    </source>
</evidence>
<dbReference type="CDD" id="cd17932">
    <property type="entry name" value="DEXQc_UvrD"/>
    <property type="match status" value="1"/>
</dbReference>
<dbReference type="AlphaFoldDB" id="D3DGK5"/>
<evidence type="ECO:0000256" key="8">
    <source>
        <dbReference type="ARBA" id="ARBA00034617"/>
    </source>
</evidence>
<dbReference type="eggNOG" id="COG0210">
    <property type="taxonomic scope" value="Bacteria"/>
</dbReference>
<feature type="domain" description="UvrD-like helicase C-terminal" evidence="14">
    <location>
        <begin position="260"/>
        <end position="522"/>
    </location>
</feature>
<keyword evidence="4 12" id="KW-0347">Helicase</keyword>
<dbReference type="InterPro" id="IPR014017">
    <property type="entry name" value="DNA_helicase_UvrD-like_C"/>
</dbReference>
<dbReference type="Gene3D" id="1.10.486.10">
    <property type="entry name" value="PCRA, domain 4"/>
    <property type="match status" value="1"/>
</dbReference>
<dbReference type="PANTHER" id="PTHR11070">
    <property type="entry name" value="UVRD / RECB / PCRA DNA HELICASE FAMILY MEMBER"/>
    <property type="match status" value="1"/>
</dbReference>